<dbReference type="EMBL" id="CP042382">
    <property type="protein sequence ID" value="QEA40622.1"/>
    <property type="molecule type" value="Genomic_DNA"/>
</dbReference>
<dbReference type="Gene3D" id="2.60.40.10">
    <property type="entry name" value="Immunoglobulins"/>
    <property type="match status" value="1"/>
</dbReference>
<dbReference type="PIRSF" id="PIRSF006281">
    <property type="entry name" value="MdoG"/>
    <property type="match status" value="1"/>
</dbReference>
<keyword evidence="9" id="KW-1185">Reference proteome</keyword>
<organism evidence="8 9">
    <name type="scientific">Pistricoccus aurantiacus</name>
    <dbReference type="NCBI Taxonomy" id="1883414"/>
    <lineage>
        <taxon>Bacteria</taxon>
        <taxon>Pseudomonadati</taxon>
        <taxon>Pseudomonadota</taxon>
        <taxon>Gammaproteobacteria</taxon>
        <taxon>Oceanospirillales</taxon>
        <taxon>Halomonadaceae</taxon>
        <taxon>Pistricoccus</taxon>
    </lineage>
</organism>
<dbReference type="InterPro" id="IPR013783">
    <property type="entry name" value="Ig-like_fold"/>
</dbReference>
<dbReference type="UniPathway" id="UPA00637"/>
<proteinExistence type="inferred from homology"/>
<evidence type="ECO:0000256" key="4">
    <source>
        <dbReference type="ARBA" id="ARBA00022729"/>
    </source>
</evidence>
<dbReference type="SUPFAM" id="SSF74650">
    <property type="entry name" value="Galactose mutarotase-like"/>
    <property type="match status" value="1"/>
</dbReference>
<dbReference type="InterPro" id="IPR014756">
    <property type="entry name" value="Ig_E-set"/>
</dbReference>
<reference evidence="8 9" key="1">
    <citation type="submission" date="2019-06" db="EMBL/GenBank/DDBJ databases">
        <title>Genome analyses of bacteria isolated from kimchi.</title>
        <authorList>
            <person name="Lee S."/>
            <person name="Ahn S."/>
            <person name="Roh S."/>
        </authorList>
    </citation>
    <scope>NUCLEOTIDE SEQUENCE [LARGE SCALE GENOMIC DNA]</scope>
    <source>
        <strain evidence="8 9">CBA4606</strain>
    </source>
</reference>
<dbReference type="GO" id="GO:0051274">
    <property type="term" value="P:beta-glucan biosynthetic process"/>
    <property type="evidence" value="ECO:0007669"/>
    <property type="project" value="TreeGrafter"/>
</dbReference>
<dbReference type="KEGG" id="paur:FGL86_17080"/>
<dbReference type="GO" id="GO:0030288">
    <property type="term" value="C:outer membrane-bounded periplasmic space"/>
    <property type="evidence" value="ECO:0007669"/>
    <property type="project" value="TreeGrafter"/>
</dbReference>
<dbReference type="InterPro" id="IPR014718">
    <property type="entry name" value="GH-type_carb-bd"/>
</dbReference>
<keyword evidence="4 6" id="KW-0732">Signal</keyword>
<evidence type="ECO:0000256" key="2">
    <source>
        <dbReference type="ARBA" id="ARBA00005001"/>
    </source>
</evidence>
<feature type="signal peptide" evidence="6">
    <location>
        <begin position="1"/>
        <end position="21"/>
    </location>
</feature>
<dbReference type="GO" id="GO:0003824">
    <property type="term" value="F:catalytic activity"/>
    <property type="evidence" value="ECO:0007669"/>
    <property type="project" value="InterPro"/>
</dbReference>
<dbReference type="Pfam" id="PF04349">
    <property type="entry name" value="MdoG"/>
    <property type="match status" value="1"/>
</dbReference>
<dbReference type="InterPro" id="IPR007444">
    <property type="entry name" value="Glucan_biosyn_MdoG_C"/>
</dbReference>
<feature type="chain" id="PRO_5022997278" evidence="6">
    <location>
        <begin position="22"/>
        <end position="572"/>
    </location>
</feature>
<evidence type="ECO:0000256" key="5">
    <source>
        <dbReference type="ARBA" id="ARBA00022764"/>
    </source>
</evidence>
<dbReference type="RefSeq" id="WP_147185889.1">
    <property type="nucleotide sequence ID" value="NZ_CP042382.1"/>
</dbReference>
<accession>A0A5B8SU04</accession>
<comment type="similarity">
    <text evidence="3">Belongs to the OpgD/OpgG family.</text>
</comment>
<dbReference type="OrthoDB" id="335750at2"/>
<dbReference type="GO" id="GO:0030246">
    <property type="term" value="F:carbohydrate binding"/>
    <property type="evidence" value="ECO:0007669"/>
    <property type="project" value="InterPro"/>
</dbReference>
<keyword evidence="5" id="KW-0574">Periplasm</keyword>
<comment type="pathway">
    <text evidence="2">Glycan metabolism; osmoregulated periplasmic glucan (OPG) biosynthesis.</text>
</comment>
<protein>
    <submittedName>
        <fullName evidence="8">Glucan biosynthesis protein</fullName>
    </submittedName>
</protein>
<dbReference type="InterPro" id="IPR011013">
    <property type="entry name" value="Gal_mutarotase_sf_dom"/>
</dbReference>
<dbReference type="AlphaFoldDB" id="A0A5B8SU04"/>
<dbReference type="SUPFAM" id="SSF81296">
    <property type="entry name" value="E set domains"/>
    <property type="match status" value="1"/>
</dbReference>
<evidence type="ECO:0000256" key="6">
    <source>
        <dbReference type="SAM" id="SignalP"/>
    </source>
</evidence>
<dbReference type="PANTHER" id="PTHR30504">
    <property type="entry name" value="GLUCANS BIOSYNTHESIS PROTEIN"/>
    <property type="match status" value="1"/>
</dbReference>
<dbReference type="Gene3D" id="2.70.98.10">
    <property type="match status" value="1"/>
</dbReference>
<name>A0A5B8SU04_9GAMM</name>
<evidence type="ECO:0000256" key="3">
    <source>
        <dbReference type="ARBA" id="ARBA00009284"/>
    </source>
</evidence>
<gene>
    <name evidence="8" type="ORF">FGL86_17080</name>
</gene>
<evidence type="ECO:0000313" key="9">
    <source>
        <dbReference type="Proteomes" id="UP000321272"/>
    </source>
</evidence>
<evidence type="ECO:0000313" key="8">
    <source>
        <dbReference type="EMBL" id="QEA40622.1"/>
    </source>
</evidence>
<feature type="domain" description="Glucan biosynthesis periplasmic MdoG C-terminal" evidence="7">
    <location>
        <begin position="82"/>
        <end position="565"/>
    </location>
</feature>
<dbReference type="PANTHER" id="PTHR30504:SF2">
    <property type="entry name" value="GLUCANS BIOSYNTHESIS PROTEIN G"/>
    <property type="match status" value="1"/>
</dbReference>
<dbReference type="FunFam" id="2.70.98.10:FF:000001">
    <property type="entry name" value="Glucans biosynthesis protein G"/>
    <property type="match status" value="1"/>
</dbReference>
<dbReference type="Proteomes" id="UP000321272">
    <property type="component" value="Chromosome"/>
</dbReference>
<comment type="subcellular location">
    <subcellularLocation>
        <location evidence="1">Periplasm</location>
    </subcellularLocation>
</comment>
<evidence type="ECO:0000256" key="1">
    <source>
        <dbReference type="ARBA" id="ARBA00004418"/>
    </source>
</evidence>
<evidence type="ECO:0000259" key="7">
    <source>
        <dbReference type="Pfam" id="PF04349"/>
    </source>
</evidence>
<dbReference type="InterPro" id="IPR014438">
    <property type="entry name" value="Glucan_biosyn_MdoG/MdoD"/>
</dbReference>
<sequence length="572" mass="64548">MTLWHYLGVVAASLGISLAQAAPQTFVDTAPIADILPESVAPDSNTATEAAEDKTIPTLSAASVAAAGKVADQPWTPDRLYQHVIDKAQTLAGEDYRPQDEALPVALREMSYDDYRNIRFRQEQALWKDAGLFEVQFFHPGFLYKVPVEITLDEDNRLEPLPFDTQMFRYEGESQDVKQALSEKNASTRGFAGFRLHYPLNTPDYKDEVVSFLGASYFRPIGRGQIYGLSARGLAVNTATPEGEEFPAFRAFWLMKPAPDASRITLMALLDSPSVTGAYRFDFDIGENTVAEVQARLFARQDVKKLGAAPLTSMFLHGENSVKKPDDFRPEVHDSDGLLVHTAEDQWIWRPLSNPRELNVTQLRDRSPQGFGLMQRDRNFEHYQDMEANYHRRPSLWVEPLEGDWEEGGVELVEIPTKAEIHDNIAAYWVPDKPLKKGETRYFRYRLSTLDNQPRAMQVARVVRTRSGWGATPGRQNQPSHEALRHFIVDFRGGELAGLDSSQPVQAQLNSSTGEVSQVKVTKLPDERTWRASFKLAPEGDKVADMQLHLSLRDKPLSETWSYLWNPKGHAF</sequence>